<dbReference type="RefSeq" id="WP_093450245.1">
    <property type="nucleotide sequence ID" value="NZ_FNZG01000002.1"/>
</dbReference>
<dbReference type="GO" id="GO:0009236">
    <property type="term" value="P:cobalamin biosynthetic process"/>
    <property type="evidence" value="ECO:0007669"/>
    <property type="project" value="UniProtKB-UniPathway"/>
</dbReference>
<dbReference type="CDD" id="cd11646">
    <property type="entry name" value="Precorrin_3B_C17_MT"/>
    <property type="match status" value="1"/>
</dbReference>
<accession>A0A1I1ID06</accession>
<comment type="pathway">
    <text evidence="1">Cofactor biosynthesis; adenosylcobalamin biosynthesis.</text>
</comment>
<dbReference type="Gene3D" id="3.30.420.180">
    <property type="entry name" value="CobE/GbiG C-terminal domain"/>
    <property type="match status" value="1"/>
</dbReference>
<feature type="domain" description="Cobalamin synthesis G N-terminal" evidence="9">
    <location>
        <begin position="50"/>
        <end position="128"/>
    </location>
</feature>
<dbReference type="UniPathway" id="UPA00148"/>
<dbReference type="SUPFAM" id="SSF159672">
    <property type="entry name" value="CbiG N-terminal domain-like"/>
    <property type="match status" value="1"/>
</dbReference>
<keyword evidence="5" id="KW-0949">S-adenosyl-L-methionine</keyword>
<dbReference type="InterPro" id="IPR035996">
    <property type="entry name" value="4pyrrol_Methylase_sf"/>
</dbReference>
<organism evidence="10 11">
    <name type="scientific">Pseudooceanicola nitratireducens</name>
    <dbReference type="NCBI Taxonomy" id="517719"/>
    <lineage>
        <taxon>Bacteria</taxon>
        <taxon>Pseudomonadati</taxon>
        <taxon>Pseudomonadota</taxon>
        <taxon>Alphaproteobacteria</taxon>
        <taxon>Rhodobacterales</taxon>
        <taxon>Paracoccaceae</taxon>
        <taxon>Pseudooceanicola</taxon>
    </lineage>
</organism>
<sequence>MAVTPVVMVVSSAGAPVARRVADALGVPLWGREGRVDGADETFPNALHFARDMFAAGRPVIGVCASGILVRAVAPLLGSKMAEPPVVSVSDDGAVVVPLLGGHRGGNRLARQIADVLGAVPAVTTAGDIAIGVALDAPPEGYRLANRGDAQAAMAALVNGAGLVVKGPNIFGVEPKEGAGAVELRVVEQPWEGGPDRLVYHPQRFCIGVGCARNAEPEELWTLVQASLREANIAPGAVAGVGTIALKADEPAILALAQRLDVPLRLFSAEELEAQADYLANPSDVVFAEVGCHGVSEGAALCLAGPESHFEVTKRKTANTTCAIAAAPAPVTKFTGRPRGKLSVVGIGPGQASWRTPEVSQLISQAEELVGYGLYIDLLGPLAAGKHRADFPLGGEEDRCRYALERAAEGRNVALVCSGDAGIYAMGALVFELLNRSDDTGVSDAARRVEVVCSPGVSALQAAAARAGAPLGHDFCAISLSDLLTPRDDILRRLRAAAEGDFVIAFYNPVSKTRRTLLAEARKILLQHRPADTPVMLATSLGRPEENLRYRRLDELEVDEVDMLTVVLIGSSNSQLAMLGEGPRMYTPRGYARRIDGDLVEVGNRHIGSGALWEPEEGGTAPVRPEAGLPRDI</sequence>
<proteinExistence type="predicted"/>
<dbReference type="STRING" id="517719.SAMN05421762_0612"/>
<dbReference type="InterPro" id="IPR038029">
    <property type="entry name" value="GbiG_N_sf"/>
</dbReference>
<dbReference type="PANTHER" id="PTHR47036:SF1">
    <property type="entry name" value="COBALT-FACTOR III C(17)-METHYLTRANSFERASE-RELATED"/>
    <property type="match status" value="1"/>
</dbReference>
<gene>
    <name evidence="10" type="ORF">SAMN05421762_0612</name>
</gene>
<feature type="domain" description="CobE/GbiG C-terminal" evidence="8">
    <location>
        <begin position="206"/>
        <end position="325"/>
    </location>
</feature>
<dbReference type="InterPro" id="IPR006363">
    <property type="entry name" value="Cbl_synth_CobJ/CibH_dom"/>
</dbReference>
<keyword evidence="2" id="KW-0169">Cobalamin biosynthesis</keyword>
<dbReference type="AlphaFoldDB" id="A0A1I1ID06"/>
<evidence type="ECO:0000313" key="10">
    <source>
        <dbReference type="EMBL" id="SFC34177.1"/>
    </source>
</evidence>
<dbReference type="SUPFAM" id="SSF53790">
    <property type="entry name" value="Tetrapyrrole methylase"/>
    <property type="match status" value="1"/>
</dbReference>
<evidence type="ECO:0000259" key="8">
    <source>
        <dbReference type="Pfam" id="PF01890"/>
    </source>
</evidence>
<evidence type="ECO:0000256" key="6">
    <source>
        <dbReference type="SAM" id="MobiDB-lite"/>
    </source>
</evidence>
<dbReference type="InterPro" id="IPR051810">
    <property type="entry name" value="Precorrin_MeTrfase"/>
</dbReference>
<dbReference type="SUPFAM" id="SSF159664">
    <property type="entry name" value="CobE/GbiG C-terminal domain-like"/>
    <property type="match status" value="1"/>
</dbReference>
<evidence type="ECO:0000256" key="1">
    <source>
        <dbReference type="ARBA" id="ARBA00004953"/>
    </source>
</evidence>
<dbReference type="InterPro" id="IPR014776">
    <property type="entry name" value="4pyrrole_Mease_sub2"/>
</dbReference>
<reference evidence="10 11" key="1">
    <citation type="submission" date="2016-10" db="EMBL/GenBank/DDBJ databases">
        <authorList>
            <person name="de Groot N.N."/>
        </authorList>
    </citation>
    <scope>NUCLEOTIDE SEQUENCE [LARGE SCALE GENOMIC DNA]</scope>
    <source>
        <strain evidence="10 11">DSM 29619</strain>
    </source>
</reference>
<keyword evidence="3 10" id="KW-0489">Methyltransferase</keyword>
<dbReference type="GO" id="GO:0008168">
    <property type="term" value="F:methyltransferase activity"/>
    <property type="evidence" value="ECO:0007669"/>
    <property type="project" value="UniProtKB-KW"/>
</dbReference>
<evidence type="ECO:0000256" key="3">
    <source>
        <dbReference type="ARBA" id="ARBA00022603"/>
    </source>
</evidence>
<feature type="domain" description="Tetrapyrrole methylase" evidence="7">
    <location>
        <begin position="341"/>
        <end position="556"/>
    </location>
</feature>
<dbReference type="InterPro" id="IPR002750">
    <property type="entry name" value="CobE/GbiG_C"/>
</dbReference>
<dbReference type="GO" id="GO:0032259">
    <property type="term" value="P:methylation"/>
    <property type="evidence" value="ECO:0007669"/>
    <property type="project" value="UniProtKB-KW"/>
</dbReference>
<dbReference type="GO" id="GO:0016787">
    <property type="term" value="F:hydrolase activity"/>
    <property type="evidence" value="ECO:0007669"/>
    <property type="project" value="UniProtKB-KW"/>
</dbReference>
<dbReference type="Pfam" id="PF00590">
    <property type="entry name" value="TP_methylase"/>
    <property type="match status" value="1"/>
</dbReference>
<evidence type="ECO:0000256" key="2">
    <source>
        <dbReference type="ARBA" id="ARBA00022573"/>
    </source>
</evidence>
<evidence type="ECO:0000259" key="9">
    <source>
        <dbReference type="Pfam" id="PF11760"/>
    </source>
</evidence>
<evidence type="ECO:0000259" key="7">
    <source>
        <dbReference type="Pfam" id="PF00590"/>
    </source>
</evidence>
<feature type="region of interest" description="Disordered" evidence="6">
    <location>
        <begin position="610"/>
        <end position="633"/>
    </location>
</feature>
<name>A0A1I1ID06_9RHOB</name>
<dbReference type="OrthoDB" id="9772960at2"/>
<keyword evidence="10" id="KW-0378">Hydrolase</keyword>
<keyword evidence="11" id="KW-1185">Reference proteome</keyword>
<dbReference type="NCBIfam" id="TIGR01466">
    <property type="entry name" value="cobJ_cbiH"/>
    <property type="match status" value="1"/>
</dbReference>
<dbReference type="InterPro" id="IPR014777">
    <property type="entry name" value="4pyrrole_Mease_sub1"/>
</dbReference>
<dbReference type="Pfam" id="PF01890">
    <property type="entry name" value="CbiG_C"/>
    <property type="match status" value="1"/>
</dbReference>
<dbReference type="InterPro" id="IPR000878">
    <property type="entry name" value="4pyrrol_Mease"/>
</dbReference>
<evidence type="ECO:0000256" key="5">
    <source>
        <dbReference type="ARBA" id="ARBA00022691"/>
    </source>
</evidence>
<dbReference type="Gene3D" id="3.40.1010.10">
    <property type="entry name" value="Cobalt-precorrin-4 Transmethylase, Domain 1"/>
    <property type="match status" value="1"/>
</dbReference>
<keyword evidence="4 10" id="KW-0808">Transferase</keyword>
<dbReference type="PANTHER" id="PTHR47036">
    <property type="entry name" value="COBALT-FACTOR III C(17)-METHYLTRANSFERASE-RELATED"/>
    <property type="match status" value="1"/>
</dbReference>
<dbReference type="Gene3D" id="3.40.50.11220">
    <property type="match status" value="1"/>
</dbReference>
<dbReference type="Gene3D" id="3.30.950.10">
    <property type="entry name" value="Methyltransferase, Cobalt-precorrin-4 Transmethylase, Domain 2"/>
    <property type="match status" value="1"/>
</dbReference>
<dbReference type="EMBL" id="FOLX01000001">
    <property type="protein sequence ID" value="SFC34177.1"/>
    <property type="molecule type" value="Genomic_DNA"/>
</dbReference>
<dbReference type="Proteomes" id="UP000231644">
    <property type="component" value="Unassembled WGS sequence"/>
</dbReference>
<protein>
    <submittedName>
        <fullName evidence="10">Cobalt-precorrin 5A hydrolase / precorrin-3B C17-methyltransferase</fullName>
    </submittedName>
</protein>
<dbReference type="Pfam" id="PF11760">
    <property type="entry name" value="CbiG_N"/>
    <property type="match status" value="1"/>
</dbReference>
<dbReference type="InterPro" id="IPR021744">
    <property type="entry name" value="CbiG_N"/>
</dbReference>
<dbReference type="InterPro" id="IPR036518">
    <property type="entry name" value="CobE/GbiG_C_sf"/>
</dbReference>
<evidence type="ECO:0000256" key="4">
    <source>
        <dbReference type="ARBA" id="ARBA00022679"/>
    </source>
</evidence>
<evidence type="ECO:0000313" key="11">
    <source>
        <dbReference type="Proteomes" id="UP000231644"/>
    </source>
</evidence>